<reference evidence="5" key="1">
    <citation type="journal article" date="2020" name="J. Eukaryot. Microbiol.">
        <title>De novo Sequencing, Assembly and Annotation of the Transcriptome for the Free-Living Testate Amoeba Arcella intermedia.</title>
        <authorList>
            <person name="Ribeiro G.M."/>
            <person name="Porfirio-Sousa A.L."/>
            <person name="Maurer-Alcala X.X."/>
            <person name="Katz L.A."/>
            <person name="Lahr D.J.G."/>
        </authorList>
    </citation>
    <scope>NUCLEOTIDE SEQUENCE</scope>
</reference>
<accession>A0A6B2LDL7</accession>
<keyword evidence="2" id="KW-0235">DNA replication</keyword>
<dbReference type="GO" id="GO:0016874">
    <property type="term" value="F:ligase activity"/>
    <property type="evidence" value="ECO:0007669"/>
    <property type="project" value="UniProtKB-KW"/>
</dbReference>
<dbReference type="SUPFAM" id="SSF50249">
    <property type="entry name" value="Nucleic acid-binding proteins"/>
    <property type="match status" value="1"/>
</dbReference>
<proteinExistence type="predicted"/>
<dbReference type="Gene3D" id="3.30.1490.70">
    <property type="match status" value="1"/>
</dbReference>
<dbReference type="SUPFAM" id="SSF56091">
    <property type="entry name" value="DNA ligase/mRNA capping enzyme, catalytic domain"/>
    <property type="match status" value="1"/>
</dbReference>
<name>A0A6B2LDL7_9EUKA</name>
<evidence type="ECO:0000256" key="2">
    <source>
        <dbReference type="ARBA" id="ARBA00022705"/>
    </source>
</evidence>
<dbReference type="GO" id="GO:0006281">
    <property type="term" value="P:DNA repair"/>
    <property type="evidence" value="ECO:0007669"/>
    <property type="project" value="UniProtKB-KW"/>
</dbReference>
<dbReference type="PANTHER" id="PTHR47810">
    <property type="entry name" value="DNA LIGASE"/>
    <property type="match status" value="1"/>
</dbReference>
<evidence type="ECO:0000256" key="3">
    <source>
        <dbReference type="ARBA" id="ARBA00022763"/>
    </source>
</evidence>
<sequence>MEVPLGFTDSFPRDICLDGELWAGYDGFSKLSSILRTTSNLQISSPDEKYEAWKEVQYCVFGVSIIHKSNPMIKIFLDAPMHPGNYFERHSFASASLSGPNISLIPIVKCLGLDHMQTILHEISHKRGEGLMLYNPSAKYTSGRTNHILKVKPSLEADVRFISKNPNSYSFLCEQKNGVKCIVKCSGWDYMYPPSPGTLLTVKHNGIFKTSQKLKYPYLIRTHLNESEQHEISNESSIL</sequence>
<dbReference type="GO" id="GO:0006260">
    <property type="term" value="P:DNA replication"/>
    <property type="evidence" value="ECO:0007669"/>
    <property type="project" value="UniProtKB-KW"/>
</dbReference>
<keyword evidence="3" id="KW-0227">DNA damage</keyword>
<protein>
    <submittedName>
        <fullName evidence="5">Uncharacterized protein</fullName>
    </submittedName>
</protein>
<dbReference type="EMBL" id="GIBP01006174">
    <property type="protein sequence ID" value="NDV35143.1"/>
    <property type="molecule type" value="Transcribed_RNA"/>
</dbReference>
<keyword evidence="4" id="KW-0234">DNA repair</keyword>
<evidence type="ECO:0000256" key="1">
    <source>
        <dbReference type="ARBA" id="ARBA00022598"/>
    </source>
</evidence>
<evidence type="ECO:0000313" key="5">
    <source>
        <dbReference type="EMBL" id="NDV35143.1"/>
    </source>
</evidence>
<organism evidence="5">
    <name type="scientific">Arcella intermedia</name>
    <dbReference type="NCBI Taxonomy" id="1963864"/>
    <lineage>
        <taxon>Eukaryota</taxon>
        <taxon>Amoebozoa</taxon>
        <taxon>Tubulinea</taxon>
        <taxon>Elardia</taxon>
        <taxon>Arcellinida</taxon>
        <taxon>Sphaerothecina</taxon>
        <taxon>Arcellidae</taxon>
        <taxon>Arcella</taxon>
    </lineage>
</organism>
<dbReference type="InterPro" id="IPR012340">
    <property type="entry name" value="NA-bd_OB-fold"/>
</dbReference>
<dbReference type="PANTHER" id="PTHR47810:SF1">
    <property type="entry name" value="DNA LIGASE B"/>
    <property type="match status" value="1"/>
</dbReference>
<dbReference type="AlphaFoldDB" id="A0A6B2LDL7"/>
<evidence type="ECO:0000256" key="4">
    <source>
        <dbReference type="ARBA" id="ARBA00023204"/>
    </source>
</evidence>
<dbReference type="Gene3D" id="3.30.470.30">
    <property type="entry name" value="DNA ligase/mRNA capping enzyme"/>
    <property type="match status" value="1"/>
</dbReference>
<dbReference type="InterPro" id="IPR050326">
    <property type="entry name" value="NAD_dep_DNA_ligaseB"/>
</dbReference>
<keyword evidence="1" id="KW-0436">Ligase</keyword>